<name>A0A0K1E896_CHOCO</name>
<sequence length="92" mass="10529">MEIRWADGHRSVLPHEILRGYCPCAHCQGHSGTIKYVPGGDLDLRDLQQVGNYALQFTWGDRHDTGIYTYRYLRSLCQCDDCKPSFRPPGQS</sequence>
<organism evidence="4 5">
    <name type="scientific">Chondromyces crocatus</name>
    <dbReference type="NCBI Taxonomy" id="52"/>
    <lineage>
        <taxon>Bacteria</taxon>
        <taxon>Pseudomonadati</taxon>
        <taxon>Myxococcota</taxon>
        <taxon>Polyangia</taxon>
        <taxon>Polyangiales</taxon>
        <taxon>Polyangiaceae</taxon>
        <taxon>Chondromyces</taxon>
    </lineage>
</organism>
<evidence type="ECO:0000256" key="1">
    <source>
        <dbReference type="ARBA" id="ARBA00022723"/>
    </source>
</evidence>
<keyword evidence="1" id="KW-0479">Metal-binding</keyword>
<evidence type="ECO:0000256" key="2">
    <source>
        <dbReference type="ARBA" id="ARBA00023004"/>
    </source>
</evidence>
<accession>A0A0K1E896</accession>
<evidence type="ECO:0000313" key="5">
    <source>
        <dbReference type="Proteomes" id="UP000067626"/>
    </source>
</evidence>
<dbReference type="EMBL" id="CP012159">
    <property type="protein sequence ID" value="AKT36808.1"/>
    <property type="molecule type" value="Genomic_DNA"/>
</dbReference>
<reference evidence="4 5" key="1">
    <citation type="submission" date="2015-07" db="EMBL/GenBank/DDBJ databases">
        <title>Genome analysis of myxobacterium Chondromyces crocatus Cm c5 reveals a high potential for natural compound synthesis and the genetic basis for the loss of fruiting body formation.</title>
        <authorList>
            <person name="Zaburannyi N."/>
            <person name="Bunk B."/>
            <person name="Maier J."/>
            <person name="Overmann J."/>
            <person name="Mueller R."/>
        </authorList>
    </citation>
    <scope>NUCLEOTIDE SEQUENCE [LARGE SCALE GENOMIC DNA]</scope>
    <source>
        <strain evidence="4 5">Cm c5</strain>
    </source>
</reference>
<dbReference type="Gene3D" id="3.30.2020.30">
    <property type="match status" value="1"/>
</dbReference>
<dbReference type="InterPro" id="IPR010376">
    <property type="entry name" value="GBBH-like_N"/>
</dbReference>
<evidence type="ECO:0000259" key="3">
    <source>
        <dbReference type="Pfam" id="PF06155"/>
    </source>
</evidence>
<dbReference type="Proteomes" id="UP000067626">
    <property type="component" value="Chromosome"/>
</dbReference>
<dbReference type="Pfam" id="PF06155">
    <property type="entry name" value="GBBH-like_N"/>
    <property type="match status" value="1"/>
</dbReference>
<keyword evidence="2" id="KW-0408">Iron</keyword>
<feature type="domain" description="Gamma-butyrobetaine hydroxylase-like N-terminal" evidence="3">
    <location>
        <begin position="1"/>
        <end position="74"/>
    </location>
</feature>
<dbReference type="KEGG" id="ccro:CMC5_009290"/>
<keyword evidence="5" id="KW-1185">Reference proteome</keyword>
<dbReference type="InterPro" id="IPR038492">
    <property type="entry name" value="GBBH-like_N_sf"/>
</dbReference>
<dbReference type="AlphaFoldDB" id="A0A0K1E896"/>
<dbReference type="GO" id="GO:0046872">
    <property type="term" value="F:metal ion binding"/>
    <property type="evidence" value="ECO:0007669"/>
    <property type="project" value="UniProtKB-KW"/>
</dbReference>
<dbReference type="PANTHER" id="PTHR35303">
    <property type="entry name" value="OS02G0197800 PROTEIN"/>
    <property type="match status" value="1"/>
</dbReference>
<gene>
    <name evidence="4" type="ORF">CMC5_009290</name>
</gene>
<proteinExistence type="predicted"/>
<protein>
    <recommendedName>
        <fullName evidence="3">Gamma-butyrobetaine hydroxylase-like N-terminal domain-containing protein</fullName>
    </recommendedName>
</protein>
<evidence type="ECO:0000313" key="4">
    <source>
        <dbReference type="EMBL" id="AKT36808.1"/>
    </source>
</evidence>
<dbReference type="STRING" id="52.CMC5_009290"/>